<keyword evidence="8" id="KW-1185">Reference proteome</keyword>
<accession>A0A9W9Z8G4</accession>
<dbReference type="OrthoDB" id="10249672at2759"/>
<dbReference type="PANTHER" id="PTHR45794:SF1">
    <property type="entry name" value="LEUCINE--TRNA LIGASE, CYTOPLASMIC"/>
    <property type="match status" value="1"/>
</dbReference>
<keyword evidence="2" id="KW-0436">Ligase</keyword>
<keyword evidence="3" id="KW-0547">Nucleotide-binding</keyword>
<evidence type="ECO:0000313" key="8">
    <source>
        <dbReference type="Proteomes" id="UP001163046"/>
    </source>
</evidence>
<evidence type="ECO:0000256" key="1">
    <source>
        <dbReference type="ARBA" id="ARBA00005594"/>
    </source>
</evidence>
<evidence type="ECO:0000256" key="6">
    <source>
        <dbReference type="ARBA" id="ARBA00023146"/>
    </source>
</evidence>
<evidence type="ECO:0000256" key="3">
    <source>
        <dbReference type="ARBA" id="ARBA00022741"/>
    </source>
</evidence>
<dbReference type="AlphaFoldDB" id="A0A9W9Z8G4"/>
<dbReference type="GO" id="GO:0004823">
    <property type="term" value="F:leucine-tRNA ligase activity"/>
    <property type="evidence" value="ECO:0007669"/>
    <property type="project" value="InterPro"/>
</dbReference>
<organism evidence="7 8">
    <name type="scientific">Desmophyllum pertusum</name>
    <dbReference type="NCBI Taxonomy" id="174260"/>
    <lineage>
        <taxon>Eukaryota</taxon>
        <taxon>Metazoa</taxon>
        <taxon>Cnidaria</taxon>
        <taxon>Anthozoa</taxon>
        <taxon>Hexacorallia</taxon>
        <taxon>Scleractinia</taxon>
        <taxon>Caryophylliina</taxon>
        <taxon>Caryophylliidae</taxon>
        <taxon>Desmophyllum</taxon>
    </lineage>
</organism>
<dbReference type="InterPro" id="IPR004493">
    <property type="entry name" value="Leu-tRNA-synth_Ia_arc/euk"/>
</dbReference>
<keyword evidence="5" id="KW-0648">Protein biosynthesis</keyword>
<keyword evidence="4" id="KW-0067">ATP-binding</keyword>
<comment type="caution">
    <text evidence="7">The sequence shown here is derived from an EMBL/GenBank/DDBJ whole genome shotgun (WGS) entry which is preliminary data.</text>
</comment>
<dbReference type="Proteomes" id="UP001163046">
    <property type="component" value="Unassembled WGS sequence"/>
</dbReference>
<keyword evidence="6" id="KW-0030">Aminoacyl-tRNA synthetase</keyword>
<comment type="similarity">
    <text evidence="1">Belongs to the class-I aminoacyl-tRNA synthetase family.</text>
</comment>
<protein>
    <recommendedName>
        <fullName evidence="9">Leucyl-tRNA synthetase</fullName>
    </recommendedName>
</protein>
<evidence type="ECO:0000313" key="7">
    <source>
        <dbReference type="EMBL" id="KAJ7377116.1"/>
    </source>
</evidence>
<reference evidence="7" key="1">
    <citation type="submission" date="2023-01" db="EMBL/GenBank/DDBJ databases">
        <title>Genome assembly of the deep-sea coral Lophelia pertusa.</title>
        <authorList>
            <person name="Herrera S."/>
            <person name="Cordes E."/>
        </authorList>
    </citation>
    <scope>NUCLEOTIDE SEQUENCE</scope>
    <source>
        <strain evidence="7">USNM1676648</strain>
        <tissue evidence="7">Polyp</tissue>
    </source>
</reference>
<proteinExistence type="inferred from homology"/>
<dbReference type="GO" id="GO:0006429">
    <property type="term" value="P:leucyl-tRNA aminoacylation"/>
    <property type="evidence" value="ECO:0007669"/>
    <property type="project" value="InterPro"/>
</dbReference>
<dbReference type="SUPFAM" id="SSF50677">
    <property type="entry name" value="ValRS/IleRS/LeuRS editing domain"/>
    <property type="match status" value="1"/>
</dbReference>
<evidence type="ECO:0000256" key="4">
    <source>
        <dbReference type="ARBA" id="ARBA00022840"/>
    </source>
</evidence>
<evidence type="ECO:0000256" key="5">
    <source>
        <dbReference type="ARBA" id="ARBA00022917"/>
    </source>
</evidence>
<gene>
    <name evidence="7" type="ORF">OS493_030711</name>
</gene>
<name>A0A9W9Z8G4_9CNID</name>
<sequence length="207" mass="23130">MDHDRQTGEGVAPQEYTAIKMKICEPFKGKLRQERVLNGCNIEDQKRCTDKQTVGFNQTSSHLHLQLHYIAFETNIENEIYISTRRAARNMSYQGFTPKEGVVNILLELTGQDIMGIPLDAPLTQHAVVYTLPMLTIKEDKGTGIVTSVPSDAPDDYAALRDVKNKAVSGLLLNAHARVSADLEWVLNKTARTQSKTHVFQVKALSH</sequence>
<dbReference type="InterPro" id="IPR009008">
    <property type="entry name" value="Val/Leu/Ile-tRNA-synth_edit"/>
</dbReference>
<dbReference type="GO" id="GO:0005524">
    <property type="term" value="F:ATP binding"/>
    <property type="evidence" value="ECO:0007669"/>
    <property type="project" value="UniProtKB-KW"/>
</dbReference>
<evidence type="ECO:0000256" key="2">
    <source>
        <dbReference type="ARBA" id="ARBA00022598"/>
    </source>
</evidence>
<dbReference type="EMBL" id="MU826383">
    <property type="protein sequence ID" value="KAJ7377116.1"/>
    <property type="molecule type" value="Genomic_DNA"/>
</dbReference>
<dbReference type="GO" id="GO:0002161">
    <property type="term" value="F:aminoacyl-tRNA deacylase activity"/>
    <property type="evidence" value="ECO:0007669"/>
    <property type="project" value="InterPro"/>
</dbReference>
<dbReference type="Gene3D" id="3.90.740.10">
    <property type="entry name" value="Valyl/Leucyl/Isoleucyl-tRNA synthetase, editing domain"/>
    <property type="match status" value="1"/>
</dbReference>
<evidence type="ECO:0008006" key="9">
    <source>
        <dbReference type="Google" id="ProtNLM"/>
    </source>
</evidence>
<dbReference type="PANTHER" id="PTHR45794">
    <property type="entry name" value="LEUCYL-TRNA SYNTHETASE"/>
    <property type="match status" value="1"/>
</dbReference>